<dbReference type="Proteomes" id="UP000184295">
    <property type="component" value="Unassembled WGS sequence"/>
</dbReference>
<feature type="transmembrane region" description="Helical" evidence="1">
    <location>
        <begin position="113"/>
        <end position="135"/>
    </location>
</feature>
<keyword evidence="1" id="KW-0812">Transmembrane</keyword>
<dbReference type="STRING" id="1121881.SAMN02745225_00001"/>
<keyword evidence="1" id="KW-0472">Membrane</keyword>
<accession>A0A1M4S4A8</accession>
<evidence type="ECO:0000313" key="3">
    <source>
        <dbReference type="Proteomes" id="UP000184295"/>
    </source>
</evidence>
<keyword evidence="3" id="KW-1185">Reference proteome</keyword>
<reference evidence="3" key="1">
    <citation type="submission" date="2016-11" db="EMBL/GenBank/DDBJ databases">
        <authorList>
            <person name="Varghese N."/>
            <person name="Submissions S."/>
        </authorList>
    </citation>
    <scope>NUCLEOTIDE SEQUENCE [LARGE SCALE GENOMIC DNA]</scope>
    <source>
        <strain evidence="3">DSM 19514</strain>
    </source>
</reference>
<evidence type="ECO:0000256" key="1">
    <source>
        <dbReference type="SAM" id="Phobius"/>
    </source>
</evidence>
<keyword evidence="1" id="KW-1133">Transmembrane helix</keyword>
<proteinExistence type="predicted"/>
<name>A0A1M4S4A8_9ACTN</name>
<dbReference type="EMBL" id="FQUL01000001">
    <property type="protein sequence ID" value="SHE27035.1"/>
    <property type="molecule type" value="Genomic_DNA"/>
</dbReference>
<dbReference type="AlphaFoldDB" id="A0A1M4S4A8"/>
<protein>
    <submittedName>
        <fullName evidence="2">Uncharacterized protein</fullName>
    </submittedName>
</protein>
<feature type="transmembrane region" description="Helical" evidence="1">
    <location>
        <begin position="141"/>
        <end position="159"/>
    </location>
</feature>
<evidence type="ECO:0000313" key="2">
    <source>
        <dbReference type="EMBL" id="SHE27035.1"/>
    </source>
</evidence>
<sequence>MIGSMESFTSGRVLASGVVLVVVSLAKIRSKHWDAVPSLPRWLQAKHLRYMAAAYECLVGVICILSPISLEAGSLLLITGACFMWIQLLKRSSSQGCGCSGMNGWDPIGHTRAILQAGVVFAIGFCSVLVISTSSHLRGRLTLWGFVWFLVSITLYGLLSKRQIPRVIWARLIRRHWYVERILGMDPLSRSFIETIEPISSVSVLPIDAYTAELECSTSGASPVYLIVVLSVKGWRTKVSRIARLSALMESSVGLCPDSCANSTSELIC</sequence>
<gene>
    <name evidence="2" type="ORF">SAMN02745225_00001</name>
</gene>
<organism evidence="2 3">
    <name type="scientific">Ferrithrix thermotolerans DSM 19514</name>
    <dbReference type="NCBI Taxonomy" id="1121881"/>
    <lineage>
        <taxon>Bacteria</taxon>
        <taxon>Bacillati</taxon>
        <taxon>Actinomycetota</taxon>
        <taxon>Acidimicrobiia</taxon>
        <taxon>Acidimicrobiales</taxon>
        <taxon>Acidimicrobiaceae</taxon>
        <taxon>Ferrithrix</taxon>
    </lineage>
</organism>